<dbReference type="EMBL" id="UFQT01000204">
    <property type="protein sequence ID" value="SSX21685.1"/>
    <property type="molecule type" value="Genomic_DNA"/>
</dbReference>
<dbReference type="Gene3D" id="3.90.660.10">
    <property type="match status" value="1"/>
</dbReference>
<organism evidence="3">
    <name type="scientific">Culicoides sonorensis</name>
    <name type="common">Biting midge</name>
    <dbReference type="NCBI Taxonomy" id="179676"/>
    <lineage>
        <taxon>Eukaryota</taxon>
        <taxon>Metazoa</taxon>
        <taxon>Ecdysozoa</taxon>
        <taxon>Arthropoda</taxon>
        <taxon>Hexapoda</taxon>
        <taxon>Insecta</taxon>
        <taxon>Pterygota</taxon>
        <taxon>Neoptera</taxon>
        <taxon>Endopterygota</taxon>
        <taxon>Diptera</taxon>
        <taxon>Nematocera</taxon>
        <taxon>Chironomoidea</taxon>
        <taxon>Ceratopogonidae</taxon>
        <taxon>Ceratopogoninae</taxon>
        <taxon>Culicoides</taxon>
        <taxon>Monoculicoides</taxon>
    </lineage>
</organism>
<evidence type="ECO:0000313" key="3">
    <source>
        <dbReference type="EMBL" id="SSX21685.1"/>
    </source>
</evidence>
<keyword evidence="1" id="KW-0732">Signal</keyword>
<evidence type="ECO:0000259" key="2">
    <source>
        <dbReference type="Pfam" id="PF01593"/>
    </source>
</evidence>
<dbReference type="VEuPathDB" id="VectorBase:CSON005081"/>
<reference evidence="3" key="1">
    <citation type="submission" date="2018-07" db="EMBL/GenBank/DDBJ databases">
        <authorList>
            <person name="Quirk P.G."/>
            <person name="Krulwich T.A."/>
        </authorList>
    </citation>
    <scope>NUCLEOTIDE SEQUENCE</scope>
</reference>
<dbReference type="InterPro" id="IPR002937">
    <property type="entry name" value="Amino_oxidase"/>
</dbReference>
<dbReference type="PANTHER" id="PTHR10742:SF398">
    <property type="entry name" value="AMINE OXIDASE DOMAIN-CONTAINING PROTEIN-RELATED"/>
    <property type="match status" value="1"/>
</dbReference>
<gene>
    <name evidence="3" type="primary">CSON005081</name>
</gene>
<dbReference type="AlphaFoldDB" id="A0A336LUS1"/>
<dbReference type="GO" id="GO:0046592">
    <property type="term" value="F:polyamine oxidase activity"/>
    <property type="evidence" value="ECO:0007669"/>
    <property type="project" value="TreeGrafter"/>
</dbReference>
<dbReference type="PANTHER" id="PTHR10742">
    <property type="entry name" value="FLAVIN MONOAMINE OXIDASE"/>
    <property type="match status" value="1"/>
</dbReference>
<sequence length="508" mass="57799">MNYLLNCTLLTLLITLFHSTLAQVVEKDVDILILGAGAAGIGAARTLQFTNLDLDILVLEGSEKVGGRVRNAFMKNVDPNDTLILTSAGAQWLHGKGNPVYDYALEHGMVFDDGADEGMGLYIRDDQTIMDPDFVDEINGIVEEITDECEKFWNDTSNNYPPSFDAFLREEFEKRIASFANNDKELARQILDWNRRFLAVDNALQDPEVMSAKHWGRQILAGGQWEHLSFRNGYAEVIESMASELKPGTILLQKWVSNVDWNPFMNKILVRCNDMTYYTAKHVIVTFSLGVLKRNHLQIFNPSLPATHQLAIDCLGYGTVSKIVLQFYDNWWNDEEGLQFVYSSFNYTNAPWTRYLVGFDKFTTGDKTFIGWIGQQGVQEMDKLSDAEIIDDTLALIEQFTGRKPSYPRRYYISRWDKYPFSYGSYSYPSVNCDPLGITPQDLGKPITTNDQITHYEMPLRADEDPKPLILFAGEGVSQYYWSTAHGAYMNGEEQATVLLNYYARNSL</sequence>
<dbReference type="Gene3D" id="3.50.50.60">
    <property type="entry name" value="FAD/NAD(P)-binding domain"/>
    <property type="match status" value="1"/>
</dbReference>
<dbReference type="Pfam" id="PF01593">
    <property type="entry name" value="Amino_oxidase"/>
    <property type="match status" value="1"/>
</dbReference>
<protein>
    <submittedName>
        <fullName evidence="3">CSON005081 protein</fullName>
    </submittedName>
</protein>
<dbReference type="InterPro" id="IPR050281">
    <property type="entry name" value="Flavin_monoamine_oxidase"/>
</dbReference>
<accession>A0A336LUS1</accession>
<proteinExistence type="predicted"/>
<feature type="domain" description="Amine oxidase" evidence="2">
    <location>
        <begin position="39"/>
        <end position="499"/>
    </location>
</feature>
<dbReference type="SUPFAM" id="SSF54373">
    <property type="entry name" value="FAD-linked reductases, C-terminal domain"/>
    <property type="match status" value="1"/>
</dbReference>
<dbReference type="SUPFAM" id="SSF51905">
    <property type="entry name" value="FAD/NAD(P)-binding domain"/>
    <property type="match status" value="1"/>
</dbReference>
<feature type="signal peptide" evidence="1">
    <location>
        <begin position="1"/>
        <end position="22"/>
    </location>
</feature>
<evidence type="ECO:0000256" key="1">
    <source>
        <dbReference type="SAM" id="SignalP"/>
    </source>
</evidence>
<name>A0A336LUS1_CULSO</name>
<dbReference type="OMA" id="MKFADNY"/>
<dbReference type="InterPro" id="IPR036188">
    <property type="entry name" value="FAD/NAD-bd_sf"/>
</dbReference>
<feature type="chain" id="PRO_5016442868" evidence="1">
    <location>
        <begin position="23"/>
        <end position="508"/>
    </location>
</feature>